<evidence type="ECO:0000313" key="1">
    <source>
        <dbReference type="EMBL" id="QTX32715.1"/>
    </source>
</evidence>
<protein>
    <submittedName>
        <fullName evidence="1">Uncharacterized protein</fullName>
    </submittedName>
</protein>
<organism evidence="1 2">
    <name type="scientific">Aminithiophilus ramosus</name>
    <dbReference type="NCBI Taxonomy" id="3029084"/>
    <lineage>
        <taxon>Bacteria</taxon>
        <taxon>Thermotogati</taxon>
        <taxon>Synergistota</taxon>
        <taxon>Synergistia</taxon>
        <taxon>Synergistales</taxon>
        <taxon>Aminithiophilaceae</taxon>
        <taxon>Aminithiophilus</taxon>
    </lineage>
</organism>
<dbReference type="Proteomes" id="UP000671879">
    <property type="component" value="Chromosome"/>
</dbReference>
<dbReference type="RefSeq" id="WP_274373966.1">
    <property type="nucleotide sequence ID" value="NZ_CP072943.1"/>
</dbReference>
<dbReference type="AlphaFoldDB" id="A0A9Q7A8T4"/>
<accession>A0A9Q7A8T4</accession>
<dbReference type="SUPFAM" id="SSF69318">
    <property type="entry name" value="Integrin alpha N-terminal domain"/>
    <property type="match status" value="1"/>
</dbReference>
<name>A0A9Q7A8T4_9BACT</name>
<dbReference type="KEGG" id="aram:KAR29_01885"/>
<keyword evidence="2" id="KW-1185">Reference proteome</keyword>
<sequence length="1161" mass="125992">MLALGPARAAVGRPGANDPYEGTTTLLRHDSILALAEEAGSGPALRFSLIAPDEVLSDDRPLQAEGTARLYGGDLPLKYGIAAARDEENAPYLIESLSRLEERSGGFDGKVVIRVRPVDREASSLLGGAEDLEFSFPDVVDAVDGRVVLTNDWDRDGSDDAIVLAVPPKADYTGPISVLAVRNVASEKERTSPPVGTLGDDVLYRADILTGLRAAQGDVDGDGTKEIVLFYVSGDFVSGHLRLALLKVEPEETESGAWSRPVRVTGTVALPLAGGRNVFTDSKAQVLDVAMGDVDGDGQDEIFWSAYSHDDGDGLYGLRWGLYRIVNGTFSRMDAGEKPLYGTGSIFESNADVAHRCLTADIDGDGKEELFLLYTDFEGALRLASASYREKGTSVTTMKLRDGGIGQIDLATGNLTGEIRPGAIDDNGAHLAASWVEGGNQVIRTFFWDRDKGLLQDGRGTEIAGGGAAALLVGDFTRSGLVLGEPVHIVVEDHVTPVVVMQEPPKHLDYTLTTGPSTYGALNLSRLAAFRTDFYSGQSSEKGLTASQSTQVSTALSAGATVSQGYKLKGPTGFDVSLQVEGKIQKSWATKDESYGASYRSTSDRVAASTNRDDYVAYRLRTLDIWRYPLLGQKGQVNGEQVWISAMIPAPSRIVNFAGAGLPWFQPPWCNGNLLSYPREASQLEDYAAEERIGEGQDFLVGPNATQWTVSWNDKIRRERTHTETVTYRKEVASSLQGKYSYFGYKGGVKVEGRAAWDDAGMSASSESSSFGTETGFSMLAPASFPQVNNSNAYFVSPFVYLTPAKAMKVSYTADIPEGNRQWWYDRYGRWPDPALNLPNLWVASGTDGWVWDESDTSNPNARRIRGLFVYDGDGNPAGMALSESRPVTLRCRVHNFAMSVPGGRDTTARDVIVRFEQARFHPDRHEEDPRELIGEVTLPAIAAWNDGRNWAWADMAWDVTALEAGTYRIHVTVDPYGTVTELPHHGLGETGDNNRGWFQLFVAETPSQLQAERSEEAEKKVELHELDGRLEIVRAGRDRWRIGADIANGGNRSATDVFVSFFEGTDTEGVPFDQRYIEGILPGRHVPLEVEYSGDGGEAGQVTLLIHYKLDETESADNVIAAALESSDGGCSFGPGRIGSVLLLAPLFLACRCLVTASRP</sequence>
<dbReference type="EMBL" id="CP072943">
    <property type="protein sequence ID" value="QTX32715.1"/>
    <property type="molecule type" value="Genomic_DNA"/>
</dbReference>
<reference evidence="2" key="1">
    <citation type="submission" date="2021-04" db="EMBL/GenBank/DDBJ databases">
        <title>A novel Synergistetes isolate from a pyrite-forming mixed culture.</title>
        <authorList>
            <person name="Bunk B."/>
            <person name="Sproer C."/>
            <person name="Spring S."/>
            <person name="Pester M."/>
        </authorList>
    </citation>
    <scope>NUCLEOTIDE SEQUENCE [LARGE SCALE GENOMIC DNA]</scope>
    <source>
        <strain evidence="2">J.5.4.2-T.3.5.2</strain>
    </source>
</reference>
<gene>
    <name evidence="1" type="ORF">KAR29_01885</name>
</gene>
<evidence type="ECO:0000313" key="2">
    <source>
        <dbReference type="Proteomes" id="UP000671879"/>
    </source>
</evidence>
<proteinExistence type="predicted"/>
<dbReference type="InterPro" id="IPR028994">
    <property type="entry name" value="Integrin_alpha_N"/>
</dbReference>